<dbReference type="InterPro" id="IPR050718">
    <property type="entry name" value="ApaG-like"/>
</dbReference>
<gene>
    <name evidence="2" type="primary">apaG</name>
    <name evidence="2" type="ORF">QQ008_01330</name>
</gene>
<evidence type="ECO:0000259" key="1">
    <source>
        <dbReference type="PROSITE" id="PS51087"/>
    </source>
</evidence>
<evidence type="ECO:0000313" key="3">
    <source>
        <dbReference type="Proteomes" id="UP001172082"/>
    </source>
</evidence>
<dbReference type="PROSITE" id="PS51087">
    <property type="entry name" value="APAG"/>
    <property type="match status" value="1"/>
</dbReference>
<sequence length="128" mass="14810">MVTEITEGVKVSVETEYQPEYSSPSQFHYVFTYRIAIENHSENTIQLLRRQWFIHDANNIVREVEGEGVVGQQPILEPGQFHQYVSGCNLKSGMGKMYGYYLMERIVDGKQFKVVIPEFTMIVPCKLN</sequence>
<organism evidence="2 3">
    <name type="scientific">Splendidivirga corallicola</name>
    <dbReference type="NCBI Taxonomy" id="3051826"/>
    <lineage>
        <taxon>Bacteria</taxon>
        <taxon>Pseudomonadati</taxon>
        <taxon>Bacteroidota</taxon>
        <taxon>Cytophagia</taxon>
        <taxon>Cytophagales</taxon>
        <taxon>Splendidivirgaceae</taxon>
        <taxon>Splendidivirga</taxon>
    </lineage>
</organism>
<dbReference type="InterPro" id="IPR007474">
    <property type="entry name" value="ApaG_domain"/>
</dbReference>
<dbReference type="InterPro" id="IPR036767">
    <property type="entry name" value="ApaG_sf"/>
</dbReference>
<name>A0ABT8KGX4_9BACT</name>
<dbReference type="NCBIfam" id="NF003967">
    <property type="entry name" value="PRK05461.1"/>
    <property type="match status" value="1"/>
</dbReference>
<dbReference type="PANTHER" id="PTHR47191">
    <property type="entry name" value="OS05G0170800 PROTEIN"/>
    <property type="match status" value="1"/>
</dbReference>
<comment type="caution">
    <text evidence="2">The sequence shown here is derived from an EMBL/GenBank/DDBJ whole genome shotgun (WGS) entry which is preliminary data.</text>
</comment>
<dbReference type="RefSeq" id="WP_346750000.1">
    <property type="nucleotide sequence ID" value="NZ_JAUJEA010000001.1"/>
</dbReference>
<feature type="domain" description="ApaG" evidence="1">
    <location>
        <begin position="3"/>
        <end position="128"/>
    </location>
</feature>
<dbReference type="Gene3D" id="2.60.40.1470">
    <property type="entry name" value="ApaG domain"/>
    <property type="match status" value="1"/>
</dbReference>
<reference evidence="2" key="1">
    <citation type="submission" date="2023-06" db="EMBL/GenBank/DDBJ databases">
        <title>Genomic of Parafulvivirga corallium.</title>
        <authorList>
            <person name="Wang G."/>
        </authorList>
    </citation>
    <scope>NUCLEOTIDE SEQUENCE</scope>
    <source>
        <strain evidence="2">BMA10</strain>
    </source>
</reference>
<dbReference type="SUPFAM" id="SSF110069">
    <property type="entry name" value="ApaG-like"/>
    <property type="match status" value="1"/>
</dbReference>
<dbReference type="EMBL" id="JAUJEA010000001">
    <property type="protein sequence ID" value="MDN5199971.1"/>
    <property type="molecule type" value="Genomic_DNA"/>
</dbReference>
<proteinExistence type="predicted"/>
<accession>A0ABT8KGX4</accession>
<keyword evidence="3" id="KW-1185">Reference proteome</keyword>
<dbReference type="Proteomes" id="UP001172082">
    <property type="component" value="Unassembled WGS sequence"/>
</dbReference>
<protein>
    <submittedName>
        <fullName evidence="2">Co2+/Mg2+ efflux protein ApaG</fullName>
    </submittedName>
</protein>
<dbReference type="Pfam" id="PF04379">
    <property type="entry name" value="DUF525"/>
    <property type="match status" value="1"/>
</dbReference>
<evidence type="ECO:0000313" key="2">
    <source>
        <dbReference type="EMBL" id="MDN5199971.1"/>
    </source>
</evidence>
<dbReference type="PANTHER" id="PTHR47191:SF2">
    <property type="entry name" value="OS05G0170800 PROTEIN"/>
    <property type="match status" value="1"/>
</dbReference>